<keyword evidence="3" id="KW-1185">Reference proteome</keyword>
<comment type="caution">
    <text evidence="2">The sequence shown here is derived from an EMBL/GenBank/DDBJ whole genome shotgun (WGS) entry which is preliminary data.</text>
</comment>
<protein>
    <recommendedName>
        <fullName evidence="1">Ubiquitin-like domain-containing protein</fullName>
    </recommendedName>
</protein>
<dbReference type="InterPro" id="IPR009091">
    <property type="entry name" value="RCC1/BLIP-II"/>
</dbReference>
<reference evidence="2" key="1">
    <citation type="submission" date="2021-02" db="EMBL/GenBank/DDBJ databases">
        <authorList>
            <person name="Dougan E. K."/>
            <person name="Rhodes N."/>
            <person name="Thang M."/>
            <person name="Chan C."/>
        </authorList>
    </citation>
    <scope>NUCLEOTIDE SEQUENCE</scope>
</reference>
<dbReference type="InterPro" id="IPR029071">
    <property type="entry name" value="Ubiquitin-like_domsf"/>
</dbReference>
<evidence type="ECO:0000313" key="3">
    <source>
        <dbReference type="Proteomes" id="UP000649617"/>
    </source>
</evidence>
<feature type="non-terminal residue" evidence="2">
    <location>
        <position position="1"/>
    </location>
</feature>
<organism evidence="2 3">
    <name type="scientific">Symbiodinium pilosum</name>
    <name type="common">Dinoflagellate</name>
    <dbReference type="NCBI Taxonomy" id="2952"/>
    <lineage>
        <taxon>Eukaryota</taxon>
        <taxon>Sar</taxon>
        <taxon>Alveolata</taxon>
        <taxon>Dinophyceae</taxon>
        <taxon>Suessiales</taxon>
        <taxon>Symbiodiniaceae</taxon>
        <taxon>Symbiodinium</taxon>
    </lineage>
</organism>
<feature type="domain" description="Ubiquitin-like" evidence="1">
    <location>
        <begin position="5"/>
        <end position="76"/>
    </location>
</feature>
<dbReference type="SUPFAM" id="SSF50985">
    <property type="entry name" value="RCC1/BLIP-II"/>
    <property type="match status" value="1"/>
</dbReference>
<dbReference type="AlphaFoldDB" id="A0A812Y2J4"/>
<dbReference type="SUPFAM" id="SSF54236">
    <property type="entry name" value="Ubiquitin-like"/>
    <property type="match status" value="1"/>
</dbReference>
<dbReference type="InterPro" id="IPR000626">
    <property type="entry name" value="Ubiquitin-like_dom"/>
</dbReference>
<proteinExistence type="predicted"/>
<dbReference type="OrthoDB" id="439358at2759"/>
<evidence type="ECO:0000259" key="1">
    <source>
        <dbReference type="PROSITE" id="PS50053"/>
    </source>
</evidence>
<gene>
    <name evidence="2" type="ORF">SPIL2461_LOCUS22136</name>
</gene>
<accession>A0A812Y2J4</accession>
<dbReference type="PROSITE" id="PS50053">
    <property type="entry name" value="UBIQUITIN_2"/>
    <property type="match status" value="1"/>
</dbReference>
<dbReference type="Gene3D" id="2.130.10.30">
    <property type="entry name" value="Regulator of chromosome condensation 1/beta-lactamase-inhibitor protein II"/>
    <property type="match status" value="1"/>
</dbReference>
<dbReference type="Proteomes" id="UP000649617">
    <property type="component" value="Unassembled WGS sequence"/>
</dbReference>
<sequence length="175" mass="18059">MAATVSVHVHLISGRTVSLDIEENAFVEALRQRASSALAVGTGKLVNAVGHALEGAATLREARIQSGDMLMLHVRQAEVIASKAVWEATTTGWWQNASFAAILGDGSVATWGNAGAGGDSASVQDQLKRVQHIQASSGAFAAIVGNGSVVTWGIAGNGGDSSDVQDQLKNVQKIQ</sequence>
<name>A0A812Y2J4_SYMPI</name>
<dbReference type="EMBL" id="CAJNIZ010046937">
    <property type="protein sequence ID" value="CAE7759602.1"/>
    <property type="molecule type" value="Genomic_DNA"/>
</dbReference>
<evidence type="ECO:0000313" key="2">
    <source>
        <dbReference type="EMBL" id="CAE7759602.1"/>
    </source>
</evidence>